<comment type="caution">
    <text evidence="1">The sequence shown here is derived from an EMBL/GenBank/DDBJ whole genome shotgun (WGS) entry which is preliminary data.</text>
</comment>
<organism evidence="1 2">
    <name type="scientific">Austropuccinia psidii MF-1</name>
    <dbReference type="NCBI Taxonomy" id="1389203"/>
    <lineage>
        <taxon>Eukaryota</taxon>
        <taxon>Fungi</taxon>
        <taxon>Dikarya</taxon>
        <taxon>Basidiomycota</taxon>
        <taxon>Pucciniomycotina</taxon>
        <taxon>Pucciniomycetes</taxon>
        <taxon>Pucciniales</taxon>
        <taxon>Sphaerophragmiaceae</taxon>
        <taxon>Austropuccinia</taxon>
    </lineage>
</organism>
<sequence>MSGRPYSSMQICICEHWSTQKNSSPEGDRQAVSLKSFQYKQHIKNLKSALAPKSLPNIPTSALGSEFPQIILYQILPADFSQLTQNTFSTSLSLN</sequence>
<name>A0A9Q3DC12_9BASI</name>
<keyword evidence="2" id="KW-1185">Reference proteome</keyword>
<dbReference type="Proteomes" id="UP000765509">
    <property type="component" value="Unassembled WGS sequence"/>
</dbReference>
<proteinExistence type="predicted"/>
<dbReference type="EMBL" id="AVOT02014638">
    <property type="protein sequence ID" value="MBW0498260.1"/>
    <property type="molecule type" value="Genomic_DNA"/>
</dbReference>
<accession>A0A9Q3DC12</accession>
<evidence type="ECO:0000313" key="1">
    <source>
        <dbReference type="EMBL" id="MBW0498260.1"/>
    </source>
</evidence>
<protein>
    <submittedName>
        <fullName evidence="1">Uncharacterized protein</fullName>
    </submittedName>
</protein>
<dbReference type="AlphaFoldDB" id="A0A9Q3DC12"/>
<reference evidence="1" key="1">
    <citation type="submission" date="2021-03" db="EMBL/GenBank/DDBJ databases">
        <title>Draft genome sequence of rust myrtle Austropuccinia psidii MF-1, a brazilian biotype.</title>
        <authorList>
            <person name="Quecine M.C."/>
            <person name="Pachon D.M.R."/>
            <person name="Bonatelli M.L."/>
            <person name="Correr F.H."/>
            <person name="Franceschini L.M."/>
            <person name="Leite T.F."/>
            <person name="Margarido G.R.A."/>
            <person name="Almeida C.A."/>
            <person name="Ferrarezi J.A."/>
            <person name="Labate C.A."/>
        </authorList>
    </citation>
    <scope>NUCLEOTIDE SEQUENCE</scope>
    <source>
        <strain evidence="1">MF-1</strain>
    </source>
</reference>
<evidence type="ECO:0000313" key="2">
    <source>
        <dbReference type="Proteomes" id="UP000765509"/>
    </source>
</evidence>
<gene>
    <name evidence="1" type="ORF">O181_037975</name>
</gene>